<feature type="compositionally biased region" description="Pro residues" evidence="1">
    <location>
        <begin position="60"/>
        <end position="73"/>
    </location>
</feature>
<feature type="signal peptide" evidence="2">
    <location>
        <begin position="1"/>
        <end position="20"/>
    </location>
</feature>
<protein>
    <recommendedName>
        <fullName evidence="5">Concanavalin A-like lectin/glucanase</fullName>
    </recommendedName>
</protein>
<dbReference type="OrthoDB" id="191139at2759"/>
<gene>
    <name evidence="3" type="ORF">CC86DRAFT_442739</name>
</gene>
<proteinExistence type="predicted"/>
<evidence type="ECO:0008006" key="5">
    <source>
        <dbReference type="Google" id="ProtNLM"/>
    </source>
</evidence>
<reference evidence="3" key="1">
    <citation type="journal article" date="2020" name="Stud. Mycol.">
        <title>101 Dothideomycetes genomes: a test case for predicting lifestyles and emergence of pathogens.</title>
        <authorList>
            <person name="Haridas S."/>
            <person name="Albert R."/>
            <person name="Binder M."/>
            <person name="Bloem J."/>
            <person name="Labutti K."/>
            <person name="Salamov A."/>
            <person name="Andreopoulos B."/>
            <person name="Baker S."/>
            <person name="Barry K."/>
            <person name="Bills G."/>
            <person name="Bluhm B."/>
            <person name="Cannon C."/>
            <person name="Castanera R."/>
            <person name="Culley D."/>
            <person name="Daum C."/>
            <person name="Ezra D."/>
            <person name="Gonzalez J."/>
            <person name="Henrissat B."/>
            <person name="Kuo A."/>
            <person name="Liang C."/>
            <person name="Lipzen A."/>
            <person name="Lutzoni F."/>
            <person name="Magnuson J."/>
            <person name="Mondo S."/>
            <person name="Nolan M."/>
            <person name="Ohm R."/>
            <person name="Pangilinan J."/>
            <person name="Park H.-J."/>
            <person name="Ramirez L."/>
            <person name="Alfaro M."/>
            <person name="Sun H."/>
            <person name="Tritt A."/>
            <person name="Yoshinaga Y."/>
            <person name="Zwiers L.-H."/>
            <person name="Turgeon B."/>
            <person name="Goodwin S."/>
            <person name="Spatafora J."/>
            <person name="Crous P."/>
            <person name="Grigoriev I."/>
        </authorList>
    </citation>
    <scope>NUCLEOTIDE SEQUENCE</scope>
    <source>
        <strain evidence="3">CBS 113818</strain>
    </source>
</reference>
<evidence type="ECO:0000313" key="4">
    <source>
        <dbReference type="Proteomes" id="UP000799424"/>
    </source>
</evidence>
<evidence type="ECO:0000256" key="1">
    <source>
        <dbReference type="SAM" id="MobiDB-lite"/>
    </source>
</evidence>
<keyword evidence="4" id="KW-1185">Reference proteome</keyword>
<dbReference type="Proteomes" id="UP000799424">
    <property type="component" value="Unassembled WGS sequence"/>
</dbReference>
<sequence>MKATMLLAFFGIRLAVPALAIGIKSCQNCTQDSYNETSYFRPNIFQGLSTGADPPKPHPRPPPPPPPGPPRPRPGTVAASDELWDRAGAKGCTLGWAMQAADNDAGALYTPQRTTAASPFSSTADLMKWIWHPFPDDRVADSFHDLYGTWGIGWALKDLGVSDYTTEYEGGKNNLLNIAHQSYQPGAPDVDTQWYEAEDNWYRATGASYSFTVNAEQGIIIGLNRESPKWSAKDRAPPVEAKLQPKLNQFSDVAWITWKVMNTPPWTDAGNVKGLKYFMSVSITNKETQQLIKRALEANHWELSSPNVQGFAYFLIQHKAELGNMYLDKIQVFRGETKAEFPCILIHVKQLLDQAVHVERRDEEKGTLRTHTFRANL</sequence>
<dbReference type="EMBL" id="MU006217">
    <property type="protein sequence ID" value="KAF2832539.1"/>
    <property type="molecule type" value="Genomic_DNA"/>
</dbReference>
<feature type="region of interest" description="Disordered" evidence="1">
    <location>
        <begin position="45"/>
        <end position="76"/>
    </location>
</feature>
<evidence type="ECO:0000313" key="3">
    <source>
        <dbReference type="EMBL" id="KAF2832539.1"/>
    </source>
</evidence>
<feature type="chain" id="PRO_5025695482" description="Concanavalin A-like lectin/glucanase" evidence="2">
    <location>
        <begin position="21"/>
        <end position="377"/>
    </location>
</feature>
<evidence type="ECO:0000256" key="2">
    <source>
        <dbReference type="SAM" id="SignalP"/>
    </source>
</evidence>
<organism evidence="3 4">
    <name type="scientific">Ophiobolus disseminans</name>
    <dbReference type="NCBI Taxonomy" id="1469910"/>
    <lineage>
        <taxon>Eukaryota</taxon>
        <taxon>Fungi</taxon>
        <taxon>Dikarya</taxon>
        <taxon>Ascomycota</taxon>
        <taxon>Pezizomycotina</taxon>
        <taxon>Dothideomycetes</taxon>
        <taxon>Pleosporomycetidae</taxon>
        <taxon>Pleosporales</taxon>
        <taxon>Pleosporineae</taxon>
        <taxon>Phaeosphaeriaceae</taxon>
        <taxon>Ophiobolus</taxon>
    </lineage>
</organism>
<name>A0A6A7AIP2_9PLEO</name>
<keyword evidence="2" id="KW-0732">Signal</keyword>
<dbReference type="AlphaFoldDB" id="A0A6A7AIP2"/>
<accession>A0A6A7AIP2</accession>